<keyword evidence="4" id="KW-0472">Membrane</keyword>
<dbReference type="GO" id="GO:0016757">
    <property type="term" value="F:glycosyltransferase activity"/>
    <property type="evidence" value="ECO:0007669"/>
    <property type="project" value="UniProtKB-KW"/>
</dbReference>
<evidence type="ECO:0000256" key="5">
    <source>
        <dbReference type="ARBA" id="ARBA00023180"/>
    </source>
</evidence>
<proteinExistence type="predicted"/>
<organism evidence="6 7">
    <name type="scientific">Demequina activiva</name>
    <dbReference type="NCBI Taxonomy" id="1582364"/>
    <lineage>
        <taxon>Bacteria</taxon>
        <taxon>Bacillati</taxon>
        <taxon>Actinomycetota</taxon>
        <taxon>Actinomycetes</taxon>
        <taxon>Micrococcales</taxon>
        <taxon>Demequinaceae</taxon>
        <taxon>Demequina</taxon>
    </lineage>
</organism>
<accession>A0A919UKK2</accession>
<dbReference type="InterPro" id="IPR003406">
    <property type="entry name" value="Glyco_trans_14"/>
</dbReference>
<keyword evidence="7" id="KW-1185">Reference proteome</keyword>
<dbReference type="Pfam" id="PF02485">
    <property type="entry name" value="Branch"/>
    <property type="match status" value="1"/>
</dbReference>
<dbReference type="EMBL" id="BONR01000001">
    <property type="protein sequence ID" value="GIG53788.1"/>
    <property type="molecule type" value="Genomic_DNA"/>
</dbReference>
<comment type="subcellular location">
    <subcellularLocation>
        <location evidence="1">Membrane</location>
        <topology evidence="1">Single-pass type II membrane protein</topology>
    </subcellularLocation>
</comment>
<evidence type="ECO:0000256" key="3">
    <source>
        <dbReference type="ARBA" id="ARBA00022679"/>
    </source>
</evidence>
<keyword evidence="2" id="KW-0328">Glycosyltransferase</keyword>
<sequence>MSVTFLIYAHTDPEMFGRLVRRLAPHRVIAHIDAKSRLEPFLDSAPAHVEFTSTRVPVYWADYSQVEAMGVLLDHARDGDPHEHLAVLSGQDYPVRPVPEFVDFLHQHPRTQFIRSFKVADGGDKYRRQVSRRHFLDLPPQLPRTARALLYRMLLLVAAHPAPPPPPGLDVCHGQTHWVMTRECALEAYERLDEATARYFRRSFAPDEKVFHSLVPAGPFAEEIFDGSPVTFEGPGNFRYTNFHYVDPGLRPLVLSDLPLILGSRKFFARKITTADSGELLTALDREAGSPRAP</sequence>
<evidence type="ECO:0000256" key="2">
    <source>
        <dbReference type="ARBA" id="ARBA00022676"/>
    </source>
</evidence>
<name>A0A919UKK2_9MICO</name>
<keyword evidence="3 6" id="KW-0808">Transferase</keyword>
<evidence type="ECO:0000256" key="1">
    <source>
        <dbReference type="ARBA" id="ARBA00004606"/>
    </source>
</evidence>
<evidence type="ECO:0000256" key="4">
    <source>
        <dbReference type="ARBA" id="ARBA00023136"/>
    </source>
</evidence>
<comment type="caution">
    <text evidence="6">The sequence shown here is derived from an EMBL/GenBank/DDBJ whole genome shotgun (WGS) entry which is preliminary data.</text>
</comment>
<evidence type="ECO:0000313" key="6">
    <source>
        <dbReference type="EMBL" id="GIG53788.1"/>
    </source>
</evidence>
<reference evidence="6" key="1">
    <citation type="submission" date="2021-01" db="EMBL/GenBank/DDBJ databases">
        <title>Whole genome shotgun sequence of Demequina activiva NBRC 110675.</title>
        <authorList>
            <person name="Komaki H."/>
            <person name="Tamura T."/>
        </authorList>
    </citation>
    <scope>NUCLEOTIDE SEQUENCE</scope>
    <source>
        <strain evidence="6">NBRC 110675</strain>
    </source>
</reference>
<protein>
    <submittedName>
        <fullName evidence="6">Glycosyl transferase</fullName>
    </submittedName>
</protein>
<gene>
    <name evidence="6" type="ORF">Dac01nite_05400</name>
</gene>
<dbReference type="Proteomes" id="UP000652354">
    <property type="component" value="Unassembled WGS sequence"/>
</dbReference>
<keyword evidence="5" id="KW-0325">Glycoprotein</keyword>
<dbReference type="AlphaFoldDB" id="A0A919UKK2"/>
<dbReference type="GO" id="GO:0016020">
    <property type="term" value="C:membrane"/>
    <property type="evidence" value="ECO:0007669"/>
    <property type="project" value="UniProtKB-SubCell"/>
</dbReference>
<dbReference type="RefSeq" id="WP_203653212.1">
    <property type="nucleotide sequence ID" value="NZ_BONR01000001.1"/>
</dbReference>
<evidence type="ECO:0000313" key="7">
    <source>
        <dbReference type="Proteomes" id="UP000652354"/>
    </source>
</evidence>